<dbReference type="eggNOG" id="ENOG502Z7JG">
    <property type="taxonomic scope" value="Bacteria"/>
</dbReference>
<dbReference type="EMBL" id="CP000319">
    <property type="protein sequence ID" value="ABE63178.1"/>
    <property type="molecule type" value="Genomic_DNA"/>
</dbReference>
<proteinExistence type="predicted"/>
<protein>
    <recommendedName>
        <fullName evidence="3">Phage protein GP20</fullName>
    </recommendedName>
</protein>
<dbReference type="Proteomes" id="UP000001953">
    <property type="component" value="Chromosome"/>
</dbReference>
<dbReference type="InterPro" id="IPR005564">
    <property type="entry name" value="Major_capsid_GpE"/>
</dbReference>
<evidence type="ECO:0000313" key="1">
    <source>
        <dbReference type="EMBL" id="ABE63178.1"/>
    </source>
</evidence>
<dbReference type="AlphaFoldDB" id="Q1QKR9"/>
<dbReference type="KEGG" id="nha:Nham_2387"/>
<evidence type="ECO:0008006" key="3">
    <source>
        <dbReference type="Google" id="ProtNLM"/>
    </source>
</evidence>
<dbReference type="HOGENOM" id="CLU_067025_0_0_5"/>
<evidence type="ECO:0000313" key="2">
    <source>
        <dbReference type="Proteomes" id="UP000001953"/>
    </source>
</evidence>
<dbReference type="OrthoDB" id="6388191at2"/>
<dbReference type="STRING" id="323097.Nham_2387"/>
<name>Q1QKR9_NITHX</name>
<sequence length="343" mass="37178">MLDIFNNDAFSVTSLTDAISDKKVRPGRLGELGLFNTTSVTTLTIALESIGDTIQLVAPSPRGAPGETRGNEKRSVRNLSIPHFQRDWSVVADEVQGIRAYGSETQLMTVQGLVAQKIAQNIADLDLTDEYSRIGAIQGIVTYKGGQTLNLFDEFGVAQPAEVDFDLDNASPASGALRKKCVGIIRDTHKALGGVPFQYLHAFVGDTFFDQLLAHKEVTATYEGWGDARILRESYVGKNRASNPMFEFGGIVWENYGAIDASGDGALMGITATAAKFVPIGVPGLFRTYYGPADYMETVNTLGQRLYAKQWPMQNGKGVHGETQTNALHIATRPAALLRAKNT</sequence>
<reference evidence="1 2" key="1">
    <citation type="submission" date="2006-03" db="EMBL/GenBank/DDBJ databases">
        <title>Complete sequence of chromosome of Nitrobacter hamburgensis X14.</title>
        <authorList>
            <consortium name="US DOE Joint Genome Institute"/>
            <person name="Copeland A."/>
            <person name="Lucas S."/>
            <person name="Lapidus A."/>
            <person name="Barry K."/>
            <person name="Detter J.C."/>
            <person name="Glavina del Rio T."/>
            <person name="Hammon N."/>
            <person name="Israni S."/>
            <person name="Dalin E."/>
            <person name="Tice H."/>
            <person name="Pitluck S."/>
            <person name="Chain P."/>
            <person name="Malfatti S."/>
            <person name="Shin M."/>
            <person name="Vergez L."/>
            <person name="Schmutz J."/>
            <person name="Larimer F."/>
            <person name="Land M."/>
            <person name="Hauser L."/>
            <person name="Kyrpides N."/>
            <person name="Ivanova N."/>
            <person name="Ward B."/>
            <person name="Arp D."/>
            <person name="Klotz M."/>
            <person name="Stein L."/>
            <person name="O'Mullan G."/>
            <person name="Starkenburg S."/>
            <person name="Sayavedra L."/>
            <person name="Poret-Peterson A.T."/>
            <person name="Gentry M.E."/>
            <person name="Bruce D."/>
            <person name="Richardson P."/>
        </authorList>
    </citation>
    <scope>NUCLEOTIDE SEQUENCE [LARGE SCALE GENOMIC DNA]</scope>
    <source>
        <strain evidence="2">DSM 10229 / NCIMB 13809 / X14</strain>
    </source>
</reference>
<keyword evidence="2" id="KW-1185">Reference proteome</keyword>
<gene>
    <name evidence="1" type="ordered locus">Nham_2387</name>
</gene>
<dbReference type="RefSeq" id="WP_011510853.1">
    <property type="nucleotide sequence ID" value="NC_007964.1"/>
</dbReference>
<dbReference type="Pfam" id="PF03864">
    <property type="entry name" value="Phage_cap_E"/>
    <property type="match status" value="1"/>
</dbReference>
<accession>Q1QKR9</accession>
<organism evidence="1 2">
    <name type="scientific">Nitrobacter hamburgensis (strain DSM 10229 / NCIMB 13809 / X14)</name>
    <dbReference type="NCBI Taxonomy" id="323097"/>
    <lineage>
        <taxon>Bacteria</taxon>
        <taxon>Pseudomonadati</taxon>
        <taxon>Pseudomonadota</taxon>
        <taxon>Alphaproteobacteria</taxon>
        <taxon>Hyphomicrobiales</taxon>
        <taxon>Nitrobacteraceae</taxon>
        <taxon>Nitrobacter</taxon>
    </lineage>
</organism>